<dbReference type="HOGENOM" id="CLU_106225_0_0_9"/>
<evidence type="ECO:0000259" key="2">
    <source>
        <dbReference type="PROSITE" id="PS51898"/>
    </source>
</evidence>
<gene>
    <name evidence="3" type="ORF">HMPREF9460_02792</name>
</gene>
<dbReference type="InterPro" id="IPR013762">
    <property type="entry name" value="Integrase-like_cat_sf"/>
</dbReference>
<evidence type="ECO:0000256" key="1">
    <source>
        <dbReference type="ARBA" id="ARBA00023172"/>
    </source>
</evidence>
<evidence type="ECO:0000313" key="3">
    <source>
        <dbReference type="EMBL" id="KGF54403.1"/>
    </source>
</evidence>
<dbReference type="Proteomes" id="UP000029585">
    <property type="component" value="Unassembled WGS sequence"/>
</dbReference>
<dbReference type="GO" id="GO:0006310">
    <property type="term" value="P:DNA recombination"/>
    <property type="evidence" value="ECO:0007669"/>
    <property type="project" value="UniProtKB-KW"/>
</dbReference>
<name>A0A096B4U7_FLAPL</name>
<dbReference type="PROSITE" id="PS51898">
    <property type="entry name" value="TYR_RECOMBINASE"/>
    <property type="match status" value="1"/>
</dbReference>
<dbReference type="eggNOG" id="COG0582">
    <property type="taxonomic scope" value="Bacteria"/>
</dbReference>
<dbReference type="InterPro" id="IPR002104">
    <property type="entry name" value="Integrase_catalytic"/>
</dbReference>
<sequence>MRQLLAHVTGTDWELIVILGGLYGLRLSEIIGLRWRNVHLDEDCFGVVEQLPFDVPADTTTISEMAPVKSSERTLPITPLTKPYFERHLALQNEQKRFAGLSGEIYYDNDLVFAKPNGAPKRRERISANFGQLLRHSGMPHMRFHDLRHTAATNMHQLTGDFYTIGQILGHSLKGIGIQLQLSNNLEAVTAQYVDVRMERKSLVLNTYHQAVLGESAE</sequence>
<dbReference type="InterPro" id="IPR050090">
    <property type="entry name" value="Tyrosine_recombinase_XerCD"/>
</dbReference>
<dbReference type="EMBL" id="ADLO01000088">
    <property type="protein sequence ID" value="KGF54403.1"/>
    <property type="molecule type" value="Genomic_DNA"/>
</dbReference>
<dbReference type="Gene3D" id="1.10.443.10">
    <property type="entry name" value="Intergrase catalytic core"/>
    <property type="match status" value="1"/>
</dbReference>
<comment type="caution">
    <text evidence="3">The sequence shown here is derived from an EMBL/GenBank/DDBJ whole genome shotgun (WGS) entry which is preliminary data.</text>
</comment>
<feature type="domain" description="Tyr recombinase" evidence="2">
    <location>
        <begin position="1"/>
        <end position="206"/>
    </location>
</feature>
<dbReference type="PATRIC" id="fig|742738.3.peg.2870"/>
<dbReference type="PANTHER" id="PTHR30349">
    <property type="entry name" value="PHAGE INTEGRASE-RELATED"/>
    <property type="match status" value="1"/>
</dbReference>
<keyword evidence="1" id="KW-0233">DNA recombination</keyword>
<dbReference type="InterPro" id="IPR011010">
    <property type="entry name" value="DNA_brk_join_enz"/>
</dbReference>
<dbReference type="SUPFAM" id="SSF56349">
    <property type="entry name" value="DNA breaking-rejoining enzymes"/>
    <property type="match status" value="1"/>
</dbReference>
<organism evidence="3 4">
    <name type="scientific">Flavonifractor plautii 1_3_50AFAA</name>
    <dbReference type="NCBI Taxonomy" id="742738"/>
    <lineage>
        <taxon>Bacteria</taxon>
        <taxon>Bacillati</taxon>
        <taxon>Bacillota</taxon>
        <taxon>Clostridia</taxon>
        <taxon>Eubacteriales</taxon>
        <taxon>Oscillospiraceae</taxon>
        <taxon>Flavonifractor</taxon>
    </lineage>
</organism>
<keyword evidence="4" id="KW-1185">Reference proteome</keyword>
<protein>
    <recommendedName>
        <fullName evidence="2">Tyr recombinase domain-containing protein</fullName>
    </recommendedName>
</protein>
<dbReference type="AlphaFoldDB" id="A0A096B4U7"/>
<reference evidence="3 4" key="1">
    <citation type="submission" date="2011-08" db="EMBL/GenBank/DDBJ databases">
        <title>The Genome Sequence of Clostridium orbiscindens 1_3_50AFAA.</title>
        <authorList>
            <consortium name="The Broad Institute Genome Sequencing Platform"/>
            <person name="Earl A."/>
            <person name="Ward D."/>
            <person name="Feldgarden M."/>
            <person name="Gevers D."/>
            <person name="Daigneault M."/>
            <person name="Strauss J."/>
            <person name="Allen-Vercoe E."/>
            <person name="Young S.K."/>
            <person name="Zeng Q."/>
            <person name="Gargeya S."/>
            <person name="Fitzgerald M."/>
            <person name="Haas B."/>
            <person name="Abouelleil A."/>
            <person name="Alvarado L."/>
            <person name="Arachchi H.M."/>
            <person name="Berlin A."/>
            <person name="Brown A."/>
            <person name="Chapman S.B."/>
            <person name="Chen Z."/>
            <person name="Dunbar C."/>
            <person name="Freedman E."/>
            <person name="Gearin G."/>
            <person name="Gellesch M."/>
            <person name="Goldberg J."/>
            <person name="Griggs A."/>
            <person name="Gujja S."/>
            <person name="Heiman D."/>
            <person name="Howarth C."/>
            <person name="Larson L."/>
            <person name="Lui A."/>
            <person name="MacDonald P.J.P."/>
            <person name="Montmayeur A."/>
            <person name="Murphy C."/>
            <person name="Neiman D."/>
            <person name="Pearson M."/>
            <person name="Priest M."/>
            <person name="Roberts A."/>
            <person name="Saif S."/>
            <person name="Shea T."/>
            <person name="Shenoy N."/>
            <person name="Sisk P."/>
            <person name="Stolte C."/>
            <person name="Sykes S."/>
            <person name="Wortman J."/>
            <person name="Nusbaum C."/>
            <person name="Birren B."/>
        </authorList>
    </citation>
    <scope>NUCLEOTIDE SEQUENCE [LARGE SCALE GENOMIC DNA]</scope>
    <source>
        <strain evidence="3 4">1_3_50AFAA</strain>
    </source>
</reference>
<evidence type="ECO:0000313" key="4">
    <source>
        <dbReference type="Proteomes" id="UP000029585"/>
    </source>
</evidence>
<accession>A0A096B4U7</accession>
<dbReference type="GO" id="GO:0003677">
    <property type="term" value="F:DNA binding"/>
    <property type="evidence" value="ECO:0007669"/>
    <property type="project" value="InterPro"/>
</dbReference>
<dbReference type="GO" id="GO:0015074">
    <property type="term" value="P:DNA integration"/>
    <property type="evidence" value="ECO:0007669"/>
    <property type="project" value="InterPro"/>
</dbReference>
<dbReference type="PANTHER" id="PTHR30349:SF64">
    <property type="entry name" value="PROPHAGE INTEGRASE INTD-RELATED"/>
    <property type="match status" value="1"/>
</dbReference>
<proteinExistence type="predicted"/>
<dbReference type="Pfam" id="PF00589">
    <property type="entry name" value="Phage_integrase"/>
    <property type="match status" value="1"/>
</dbReference>